<accession>A0AAV8ZAS5</accession>
<organism evidence="1 2">
    <name type="scientific">Aromia moschata</name>
    <dbReference type="NCBI Taxonomy" id="1265417"/>
    <lineage>
        <taxon>Eukaryota</taxon>
        <taxon>Metazoa</taxon>
        <taxon>Ecdysozoa</taxon>
        <taxon>Arthropoda</taxon>
        <taxon>Hexapoda</taxon>
        <taxon>Insecta</taxon>
        <taxon>Pterygota</taxon>
        <taxon>Neoptera</taxon>
        <taxon>Endopterygota</taxon>
        <taxon>Coleoptera</taxon>
        <taxon>Polyphaga</taxon>
        <taxon>Cucujiformia</taxon>
        <taxon>Chrysomeloidea</taxon>
        <taxon>Cerambycidae</taxon>
        <taxon>Cerambycinae</taxon>
        <taxon>Callichromatini</taxon>
        <taxon>Aromia</taxon>
    </lineage>
</organism>
<dbReference type="Proteomes" id="UP001162162">
    <property type="component" value="Unassembled WGS sequence"/>
</dbReference>
<reference evidence="1" key="1">
    <citation type="journal article" date="2023" name="Insect Mol. Biol.">
        <title>Genome sequencing provides insights into the evolution of gene families encoding plant cell wall-degrading enzymes in longhorned beetles.</title>
        <authorList>
            <person name="Shin N.R."/>
            <person name="Okamura Y."/>
            <person name="Kirsch R."/>
            <person name="Pauchet Y."/>
        </authorList>
    </citation>
    <scope>NUCLEOTIDE SEQUENCE</scope>
    <source>
        <strain evidence="1">AMC_N1</strain>
    </source>
</reference>
<evidence type="ECO:0000313" key="1">
    <source>
        <dbReference type="EMBL" id="KAJ8960482.1"/>
    </source>
</evidence>
<keyword evidence="2" id="KW-1185">Reference proteome</keyword>
<comment type="caution">
    <text evidence="1">The sequence shown here is derived from an EMBL/GenBank/DDBJ whole genome shotgun (WGS) entry which is preliminary data.</text>
</comment>
<evidence type="ECO:0000313" key="2">
    <source>
        <dbReference type="Proteomes" id="UP001162162"/>
    </source>
</evidence>
<proteinExistence type="predicted"/>
<dbReference type="EMBL" id="JAPWTK010000008">
    <property type="protein sequence ID" value="KAJ8960482.1"/>
    <property type="molecule type" value="Genomic_DNA"/>
</dbReference>
<gene>
    <name evidence="1" type="ORF">NQ318_013766</name>
</gene>
<protein>
    <submittedName>
        <fullName evidence="1">Uncharacterized protein</fullName>
    </submittedName>
</protein>
<dbReference type="AlphaFoldDB" id="A0AAV8ZAS5"/>
<name>A0AAV8ZAS5_9CUCU</name>
<sequence>MINRVFLNDFAQEQHFVFVNEEGNEVADRAVDVAMTYIKKNSKLGVSVELRKVVGNRTDSNTFLESQFLNFQLILNE</sequence>